<feature type="transmembrane region" description="Helical" evidence="1">
    <location>
        <begin position="61"/>
        <end position="80"/>
    </location>
</feature>
<name>A0A0K2GZM9_9CORY</name>
<protein>
    <recommendedName>
        <fullName evidence="4">Holin</fullName>
    </recommendedName>
</protein>
<dbReference type="AlphaFoldDB" id="A0A0K2GZM9"/>
<dbReference type="Pfam" id="PF23809">
    <property type="entry name" value="Phage_holin_9"/>
    <property type="match status" value="1"/>
</dbReference>
<proteinExistence type="predicted"/>
<feature type="transmembrane region" description="Helical" evidence="1">
    <location>
        <begin position="36"/>
        <end position="55"/>
    </location>
</feature>
<evidence type="ECO:0000313" key="3">
    <source>
        <dbReference type="Proteomes" id="UP000058446"/>
    </source>
</evidence>
<sequence>MLFSCPRDRRAGFFYSHRRQKVMEKIRSIVPAGARLTWYAVASAVITALVSWGVLSEEAAPAVTGVVIAVVTLVFAIVHSTTPWRQALYAVAASVAVLGAYLGWGSGVQMDALLAVIAPVLGITTAAATTNAGEYVGEHRAGE</sequence>
<dbReference type="RefSeq" id="WP_425388804.1">
    <property type="nucleotide sequence ID" value="NZ_CP006841.1"/>
</dbReference>
<dbReference type="InterPro" id="IPR056390">
    <property type="entry name" value="Holin_phage"/>
</dbReference>
<reference evidence="2 3" key="1">
    <citation type="submission" date="2013-10" db="EMBL/GenBank/DDBJ databases">
        <title>Complete genome sequence of Corynebacterium lactis DSM 45799(T), isolated from raw cow milk.</title>
        <authorList>
            <person name="Ruckert C."/>
            <person name="Albersmeier A."/>
            <person name="Lipski A."/>
            <person name="Kalinowski J."/>
        </authorList>
    </citation>
    <scope>NUCLEOTIDE SEQUENCE [LARGE SCALE GENOMIC DNA]</scope>
    <source>
        <strain evidence="2 3">RW2-5</strain>
    </source>
</reference>
<gene>
    <name evidence="2" type="ORF">CLAC_03510</name>
</gene>
<organism evidence="2 3">
    <name type="scientific">Corynebacterium lactis RW2-5</name>
    <dbReference type="NCBI Taxonomy" id="1408189"/>
    <lineage>
        <taxon>Bacteria</taxon>
        <taxon>Bacillati</taxon>
        <taxon>Actinomycetota</taxon>
        <taxon>Actinomycetes</taxon>
        <taxon>Mycobacteriales</taxon>
        <taxon>Corynebacteriaceae</taxon>
        <taxon>Corynebacterium</taxon>
    </lineage>
</organism>
<dbReference type="EMBL" id="CP006841">
    <property type="protein sequence ID" value="ALA66931.1"/>
    <property type="molecule type" value="Genomic_DNA"/>
</dbReference>
<dbReference type="Proteomes" id="UP000058446">
    <property type="component" value="Chromosome"/>
</dbReference>
<evidence type="ECO:0000313" key="2">
    <source>
        <dbReference type="EMBL" id="ALA66931.1"/>
    </source>
</evidence>
<dbReference type="KEGG" id="clw:CLAC_03510"/>
<feature type="transmembrane region" description="Helical" evidence="1">
    <location>
        <begin position="87"/>
        <end position="106"/>
    </location>
</feature>
<evidence type="ECO:0008006" key="4">
    <source>
        <dbReference type="Google" id="ProtNLM"/>
    </source>
</evidence>
<accession>A0A0K2GZM9</accession>
<evidence type="ECO:0000256" key="1">
    <source>
        <dbReference type="SAM" id="Phobius"/>
    </source>
</evidence>
<keyword evidence="3" id="KW-1185">Reference proteome</keyword>
<keyword evidence="1" id="KW-0472">Membrane</keyword>
<dbReference type="PATRIC" id="fig|1408189.4.peg.702"/>
<dbReference type="STRING" id="1408189.CLAC_03510"/>
<keyword evidence="1" id="KW-0812">Transmembrane</keyword>
<feature type="transmembrane region" description="Helical" evidence="1">
    <location>
        <begin position="112"/>
        <end position="130"/>
    </location>
</feature>
<keyword evidence="1" id="KW-1133">Transmembrane helix</keyword>